<name>A0A644TSV0_9ZZZZ</name>
<feature type="domain" description="Protein export membrane protein SecD/SecF C-terminal" evidence="10">
    <location>
        <begin position="496"/>
        <end position="664"/>
    </location>
</feature>
<evidence type="ECO:0000259" key="10">
    <source>
        <dbReference type="Pfam" id="PF02355"/>
    </source>
</evidence>
<dbReference type="InterPro" id="IPR005791">
    <property type="entry name" value="SecD"/>
</dbReference>
<feature type="transmembrane region" description="Helical" evidence="9">
    <location>
        <begin position="836"/>
        <end position="855"/>
    </location>
</feature>
<feature type="domain" description="SecDF P1 head subdomain" evidence="12">
    <location>
        <begin position="398"/>
        <end position="494"/>
    </location>
</feature>
<evidence type="ECO:0000256" key="5">
    <source>
        <dbReference type="ARBA" id="ARBA00022927"/>
    </source>
</evidence>
<dbReference type="Pfam" id="PF07549">
    <property type="entry name" value="Sec_GG"/>
    <property type="match status" value="1"/>
</dbReference>
<feature type="domain" description="Protein translocase subunit SecDF P1" evidence="11">
    <location>
        <begin position="208"/>
        <end position="264"/>
    </location>
</feature>
<evidence type="ECO:0000256" key="4">
    <source>
        <dbReference type="ARBA" id="ARBA00022692"/>
    </source>
</evidence>
<dbReference type="Pfam" id="PF21760">
    <property type="entry name" value="SecD_1st"/>
    <property type="match status" value="1"/>
</dbReference>
<dbReference type="Gene3D" id="3.30.1360.200">
    <property type="match status" value="1"/>
</dbReference>
<dbReference type="NCBIfam" id="NF009585">
    <property type="entry name" value="PRK13024.1-5"/>
    <property type="match status" value="1"/>
</dbReference>
<feature type="transmembrane region" description="Helical" evidence="9">
    <location>
        <begin position="947"/>
        <end position="966"/>
    </location>
</feature>
<dbReference type="NCBIfam" id="TIGR00966">
    <property type="entry name" value="transloc_SecF"/>
    <property type="match status" value="1"/>
</dbReference>
<gene>
    <name evidence="13" type="ORF">SDC9_15819</name>
</gene>
<dbReference type="InterPro" id="IPR022645">
    <property type="entry name" value="SecD/SecF_bac"/>
</dbReference>
<reference evidence="13" key="1">
    <citation type="submission" date="2019-08" db="EMBL/GenBank/DDBJ databases">
        <authorList>
            <person name="Kucharzyk K."/>
            <person name="Murdoch R.W."/>
            <person name="Higgins S."/>
            <person name="Loffler F."/>
        </authorList>
    </citation>
    <scope>NUCLEOTIDE SEQUENCE</scope>
</reference>
<keyword evidence="6 9" id="KW-1133">Transmembrane helix</keyword>
<dbReference type="GO" id="GO:0005886">
    <property type="term" value="C:plasma membrane"/>
    <property type="evidence" value="ECO:0007669"/>
    <property type="project" value="UniProtKB-SubCell"/>
</dbReference>
<evidence type="ECO:0000256" key="9">
    <source>
        <dbReference type="SAM" id="Phobius"/>
    </source>
</evidence>
<feature type="transmembrane region" description="Helical" evidence="9">
    <location>
        <begin position="554"/>
        <end position="580"/>
    </location>
</feature>
<dbReference type="SUPFAM" id="SSF82866">
    <property type="entry name" value="Multidrug efflux transporter AcrB transmembrane domain"/>
    <property type="match status" value="2"/>
</dbReference>
<dbReference type="NCBIfam" id="TIGR00916">
    <property type="entry name" value="2A0604s01"/>
    <property type="match status" value="2"/>
</dbReference>
<dbReference type="PANTHER" id="PTHR30081:SF1">
    <property type="entry name" value="PROTEIN TRANSLOCASE SUBUNIT SECD"/>
    <property type="match status" value="1"/>
</dbReference>
<dbReference type="InterPro" id="IPR048631">
    <property type="entry name" value="SecD_1st"/>
</dbReference>
<feature type="domain" description="Protein export membrane protein SecD/SecF C-terminal" evidence="10">
    <location>
        <begin position="817"/>
        <end position="999"/>
    </location>
</feature>
<dbReference type="InterPro" id="IPR022813">
    <property type="entry name" value="SecD/SecF_arch_bac"/>
</dbReference>
<dbReference type="HAMAP" id="MF_01464_B">
    <property type="entry name" value="SecF_B"/>
    <property type="match status" value="1"/>
</dbReference>
<evidence type="ECO:0000256" key="6">
    <source>
        <dbReference type="ARBA" id="ARBA00022989"/>
    </source>
</evidence>
<dbReference type="NCBIfam" id="TIGR01129">
    <property type="entry name" value="secD"/>
    <property type="match status" value="1"/>
</dbReference>
<organism evidence="13">
    <name type="scientific">bioreactor metagenome</name>
    <dbReference type="NCBI Taxonomy" id="1076179"/>
    <lineage>
        <taxon>unclassified sequences</taxon>
        <taxon>metagenomes</taxon>
        <taxon>ecological metagenomes</taxon>
    </lineage>
</organism>
<proteinExistence type="inferred from homology"/>
<evidence type="ECO:0000256" key="3">
    <source>
        <dbReference type="ARBA" id="ARBA00022475"/>
    </source>
</evidence>
<feature type="transmembrane region" description="Helical" evidence="9">
    <location>
        <begin position="972"/>
        <end position="999"/>
    </location>
</feature>
<dbReference type="GO" id="GO:0006886">
    <property type="term" value="P:intracellular protein transport"/>
    <property type="evidence" value="ECO:0007669"/>
    <property type="project" value="InterPro"/>
</dbReference>
<dbReference type="HAMAP" id="MF_01463_B">
    <property type="entry name" value="SecD_B"/>
    <property type="match status" value="1"/>
</dbReference>
<dbReference type="PRINTS" id="PR01755">
    <property type="entry name" value="SECFTRNLCASE"/>
</dbReference>
<evidence type="ECO:0000256" key="1">
    <source>
        <dbReference type="ARBA" id="ARBA00004651"/>
    </source>
</evidence>
<dbReference type="Pfam" id="PF22599">
    <property type="entry name" value="SecDF_P1_head"/>
    <property type="match status" value="1"/>
</dbReference>
<protein>
    <recommendedName>
        <fullName evidence="14">Protein translocase subunit SecDF</fullName>
    </recommendedName>
</protein>
<dbReference type="GO" id="GO:0015450">
    <property type="term" value="F:protein-transporting ATPase activity"/>
    <property type="evidence" value="ECO:0007669"/>
    <property type="project" value="InterPro"/>
</dbReference>
<feature type="transmembrane region" description="Helical" evidence="9">
    <location>
        <begin position="520"/>
        <end position="548"/>
    </location>
</feature>
<evidence type="ECO:0000313" key="13">
    <source>
        <dbReference type="EMBL" id="MPL70068.1"/>
    </source>
</evidence>
<keyword evidence="4 9" id="KW-0812">Transmembrane</keyword>
<comment type="subcellular location">
    <subcellularLocation>
        <location evidence="1">Cell membrane</location>
        <topology evidence="1">Multi-pass membrane protein</topology>
    </subcellularLocation>
</comment>
<evidence type="ECO:0008006" key="14">
    <source>
        <dbReference type="Google" id="ProtNLM"/>
    </source>
</evidence>
<evidence type="ECO:0000256" key="7">
    <source>
        <dbReference type="ARBA" id="ARBA00023010"/>
    </source>
</evidence>
<keyword evidence="3" id="KW-1003">Cell membrane</keyword>
<comment type="caution">
    <text evidence="13">The sequence shown here is derived from an EMBL/GenBank/DDBJ whole genome shotgun (WGS) entry which is preliminary data.</text>
</comment>
<keyword evidence="2" id="KW-0813">Transport</keyword>
<keyword evidence="5" id="KW-0653">Protein transport</keyword>
<dbReference type="InterPro" id="IPR055344">
    <property type="entry name" value="SecD_SecF_C_bact"/>
</dbReference>
<feature type="transmembrane region" description="Helical" evidence="9">
    <location>
        <begin position="862"/>
        <end position="884"/>
    </location>
</feature>
<dbReference type="InterPro" id="IPR054384">
    <property type="entry name" value="SecDF_P1_head"/>
</dbReference>
<dbReference type="Pfam" id="PF02355">
    <property type="entry name" value="SecD_SecF_C"/>
    <property type="match status" value="2"/>
</dbReference>
<accession>A0A644TSV0</accession>
<keyword evidence="8 9" id="KW-0472">Membrane</keyword>
<evidence type="ECO:0000259" key="12">
    <source>
        <dbReference type="Pfam" id="PF22599"/>
    </source>
</evidence>
<evidence type="ECO:0000259" key="11">
    <source>
        <dbReference type="Pfam" id="PF21760"/>
    </source>
</evidence>
<dbReference type="EMBL" id="VSSQ01000051">
    <property type="protein sequence ID" value="MPL70068.1"/>
    <property type="molecule type" value="Genomic_DNA"/>
</dbReference>
<dbReference type="PANTHER" id="PTHR30081">
    <property type="entry name" value="PROTEIN-EXPORT MEMBRANE PROTEIN SEC"/>
    <property type="match status" value="1"/>
</dbReference>
<feature type="transmembrane region" description="Helical" evidence="9">
    <location>
        <begin position="6"/>
        <end position="27"/>
    </location>
</feature>
<feature type="transmembrane region" description="Helical" evidence="9">
    <location>
        <begin position="702"/>
        <end position="721"/>
    </location>
</feature>
<evidence type="ECO:0000256" key="2">
    <source>
        <dbReference type="ARBA" id="ARBA00022448"/>
    </source>
</evidence>
<dbReference type="InterPro" id="IPR048634">
    <property type="entry name" value="SecD_SecF_C"/>
</dbReference>
<keyword evidence="7" id="KW-0811">Translocation</keyword>
<dbReference type="Gene3D" id="3.30.70.3220">
    <property type="match status" value="1"/>
</dbReference>
<dbReference type="FunFam" id="1.20.1640.10:FF:000004">
    <property type="entry name" value="Protein translocase subunit SecD"/>
    <property type="match status" value="1"/>
</dbReference>
<dbReference type="AlphaFoldDB" id="A0A644TSV0"/>
<evidence type="ECO:0000256" key="8">
    <source>
        <dbReference type="ARBA" id="ARBA00023136"/>
    </source>
</evidence>
<dbReference type="Gene3D" id="1.20.1640.10">
    <property type="entry name" value="Multidrug efflux transporter AcrB transmembrane domain"/>
    <property type="match status" value="2"/>
</dbReference>
<dbReference type="InterPro" id="IPR022646">
    <property type="entry name" value="SecD/SecF_CS"/>
</dbReference>
<dbReference type="InterPro" id="IPR005665">
    <property type="entry name" value="SecF_bac"/>
</dbReference>
<feature type="transmembrane region" description="Helical" evidence="9">
    <location>
        <begin position="896"/>
        <end position="917"/>
    </location>
</feature>
<sequence length="1011" mass="110938">MQNKGAIKIIVIIFSLVCLYQLSFTYFTKKVEKDAKEYALNSYAKNQAKTLAAGNAIKEQEILDSISNERELNYLDSISEKPVYNFLWMRQFTYKQCKAREVGLGLDLKGGMNVKMEVSTSDVVKNLATNPTDPAFLKIYDKALELQKTTGRDFFTSFQEVVLNEGNTGKVNLSAFFRVKLKESGITTNSTNEQVLAAIKKECTDAFDRTFQVLSKRIDKFGVSEPTIQKLESSERILIELPGVSDPQRISRLLEGTAQLEFWLAGDAGKVFQAFGAADEFLANVGVEKDTINITNDTLINIDTLNTAPIAKQTTPVAKKDTLKTRPLLSLFTRLNKGDLAPSVIGTATASAKKDINRQLERAAKVLPTDVTFLWSAQPIPKTNEFELYVIQYTNKAKTALLDGDVIDDARQDFNQQGHPVVSMSMKAEAARKWEKITGSNIGNSIAIVLDDVVYSAPRVNSEISGGRSEISGSFSIEEAKDLANILKSGKLTAPAKVVQESVVGPSLGEESIKAGFISFLFSLLAVFVFMIFFYSVAGIAACVALLVNLFFLMGVLASIGAVLTLSGIAGIVLTLAMAVDSNVIINERIKEELKHGKNISNAIADGYKASYSAIIDGNVTTLLTGIILAYFGAGSVLGFAITLCVGILTSLFTSIFVSRLVMESMVASKTFKNRLKFTNNLSSKIYGSPNFRFVQNAKKQLIIMGAVVVILAGFLVTRGLNYGIDFTGGRTYVIRFDKDVNPNDIRQSLSEEFGSAPEVKSFGPSYQVKITTDYKVKEDNEAVKREVIEKLYNGTKTFYLSKEITLDEFQSTQRSPLGIISSEIVGPTIADDIKTSAIIAIIVSLIAIFIYIAIRFRNWKYSIGGLVALGFDAFFTIGIFSALNGVLPFSMDVDMNFVAAILTIIGFSINDTVVIFDRVRENIHLYPNRNFGEVMNMSINQTLSRTINTVFTVFISLVIILIFGGDVLRGFAFALTIGTVSGSFSTLFISSPIAYLLISKQKQKEVVKVK</sequence>